<dbReference type="Proteomes" id="UP000283855">
    <property type="component" value="Unassembled WGS sequence"/>
</dbReference>
<dbReference type="GeneID" id="78405522"/>
<dbReference type="SUPFAM" id="SSF50969">
    <property type="entry name" value="YVTN repeat-like/Quinoprotein amine dehydrogenase"/>
    <property type="match status" value="1"/>
</dbReference>
<protein>
    <recommendedName>
        <fullName evidence="3">6-bladed beta-propeller</fullName>
    </recommendedName>
</protein>
<evidence type="ECO:0000313" key="1">
    <source>
        <dbReference type="EMBL" id="RHA75199.1"/>
    </source>
</evidence>
<evidence type="ECO:0008006" key="3">
    <source>
        <dbReference type="Google" id="ProtNLM"/>
    </source>
</evidence>
<accession>A0A413SZ24</accession>
<dbReference type="Pfam" id="PF15869">
    <property type="entry name" value="TolB_like"/>
    <property type="match status" value="1"/>
</dbReference>
<gene>
    <name evidence="1" type="ORF">DW921_08880</name>
</gene>
<dbReference type="EMBL" id="QSFT01000017">
    <property type="protein sequence ID" value="RHA75199.1"/>
    <property type="molecule type" value="Genomic_DNA"/>
</dbReference>
<evidence type="ECO:0000313" key="2">
    <source>
        <dbReference type="Proteomes" id="UP000283855"/>
    </source>
</evidence>
<dbReference type="RefSeq" id="WP_008144933.1">
    <property type="nucleotide sequence ID" value="NZ_CABJGD010000017.1"/>
</dbReference>
<proteinExistence type="predicted"/>
<reference evidence="1 2" key="1">
    <citation type="submission" date="2018-08" db="EMBL/GenBank/DDBJ databases">
        <title>A genome reference for cultivated species of the human gut microbiota.</title>
        <authorList>
            <person name="Zou Y."/>
            <person name="Xue W."/>
            <person name="Luo G."/>
        </authorList>
    </citation>
    <scope>NUCLEOTIDE SEQUENCE [LARGE SCALE GENOMIC DNA]</scope>
    <source>
        <strain evidence="1 2">AM42-38</strain>
    </source>
</reference>
<organism evidence="1 2">
    <name type="scientific">Phocaeicola coprophilus</name>
    <dbReference type="NCBI Taxonomy" id="387090"/>
    <lineage>
        <taxon>Bacteria</taxon>
        <taxon>Pseudomonadati</taxon>
        <taxon>Bacteroidota</taxon>
        <taxon>Bacteroidia</taxon>
        <taxon>Bacteroidales</taxon>
        <taxon>Bacteroidaceae</taxon>
        <taxon>Phocaeicola</taxon>
    </lineage>
</organism>
<dbReference type="InterPro" id="IPR011044">
    <property type="entry name" value="Quino_amine_DH_bsu"/>
</dbReference>
<dbReference type="PROSITE" id="PS51257">
    <property type="entry name" value="PROKAR_LIPOPROTEIN"/>
    <property type="match status" value="1"/>
</dbReference>
<comment type="caution">
    <text evidence="1">The sequence shown here is derived from an EMBL/GenBank/DDBJ whole genome shotgun (WGS) entry which is preliminary data.</text>
</comment>
<name>A0A413SZ24_9BACT</name>
<dbReference type="AlphaFoldDB" id="A0A413SZ24"/>
<sequence length="353" mass="39913">MKKILFISTLLFLIGCQNVSEQHPIRNVDLKGEVVLSDSMLGISSPVYIQVVDTMWVTVNLQGDTLVDVWGASSRKRLNSFIAKGDGPLEFRRIDSFRADEKTQSLYMYDIYKRRLFKVAYSDLLQPKPAVQEVFSWNLEDNTPFSLMGTVRADNYFIATNITDTASYVVKEPDGNIKAIGKFPDKNHVDPAMTNMCNATLYDLTMTVAPDNQKIAVSCHLADMLQIIKVDKGRFPIQTEINAYPNDIYLMPTGDGEMQGLVTAKTKRYYIGIAATDDYIYAIWHGDVLPEGNKGYLNSSLVRVFNWEGKECYQLHLDRSIFYLTVTPDNKTLMALTDKGEGISVLKYEMDLP</sequence>